<organism evidence="1 2">
    <name type="scientific">Solanum commersonii</name>
    <name type="common">Commerson's wild potato</name>
    <name type="synonym">Commerson's nightshade</name>
    <dbReference type="NCBI Taxonomy" id="4109"/>
    <lineage>
        <taxon>Eukaryota</taxon>
        <taxon>Viridiplantae</taxon>
        <taxon>Streptophyta</taxon>
        <taxon>Embryophyta</taxon>
        <taxon>Tracheophyta</taxon>
        <taxon>Spermatophyta</taxon>
        <taxon>Magnoliopsida</taxon>
        <taxon>eudicotyledons</taxon>
        <taxon>Gunneridae</taxon>
        <taxon>Pentapetalae</taxon>
        <taxon>asterids</taxon>
        <taxon>lamiids</taxon>
        <taxon>Solanales</taxon>
        <taxon>Solanaceae</taxon>
        <taxon>Solanoideae</taxon>
        <taxon>Solaneae</taxon>
        <taxon>Solanum</taxon>
    </lineage>
</organism>
<gene>
    <name evidence="1" type="ORF">H5410_006128</name>
</gene>
<name>A0A9J6A8B1_SOLCO</name>
<keyword evidence="2" id="KW-1185">Reference proteome</keyword>
<dbReference type="AlphaFoldDB" id="A0A9J6A8B1"/>
<reference evidence="1 2" key="1">
    <citation type="submission" date="2020-09" db="EMBL/GenBank/DDBJ databases">
        <title>De no assembly of potato wild relative species, Solanum commersonii.</title>
        <authorList>
            <person name="Cho K."/>
        </authorList>
    </citation>
    <scope>NUCLEOTIDE SEQUENCE [LARGE SCALE GENOMIC DNA]</scope>
    <source>
        <strain evidence="1">LZ3.2</strain>
        <tissue evidence="1">Leaf</tissue>
    </source>
</reference>
<evidence type="ECO:0000313" key="1">
    <source>
        <dbReference type="EMBL" id="KAG5620910.1"/>
    </source>
</evidence>
<dbReference type="GO" id="GO:0006979">
    <property type="term" value="P:response to oxidative stress"/>
    <property type="evidence" value="ECO:0007669"/>
    <property type="project" value="InterPro"/>
</dbReference>
<proteinExistence type="predicted"/>
<dbReference type="GO" id="GO:0020037">
    <property type="term" value="F:heme binding"/>
    <property type="evidence" value="ECO:0007669"/>
    <property type="project" value="InterPro"/>
</dbReference>
<dbReference type="InterPro" id="IPR010255">
    <property type="entry name" value="Haem_peroxidase_sf"/>
</dbReference>
<evidence type="ECO:0000313" key="2">
    <source>
        <dbReference type="Proteomes" id="UP000824120"/>
    </source>
</evidence>
<dbReference type="Proteomes" id="UP000824120">
    <property type="component" value="Chromosome 2"/>
</dbReference>
<protein>
    <submittedName>
        <fullName evidence="1">Uncharacterized protein</fullName>
    </submittedName>
</protein>
<comment type="caution">
    <text evidence="1">The sequence shown here is derived from an EMBL/GenBank/DDBJ whole genome shotgun (WGS) entry which is preliminary data.</text>
</comment>
<dbReference type="Gene3D" id="1.10.420.10">
    <property type="entry name" value="Peroxidase, domain 2"/>
    <property type="match status" value="1"/>
</dbReference>
<dbReference type="EMBL" id="JACXVP010000002">
    <property type="protein sequence ID" value="KAG5620910.1"/>
    <property type="molecule type" value="Genomic_DNA"/>
</dbReference>
<dbReference type="SUPFAM" id="SSF48113">
    <property type="entry name" value="Heme-dependent peroxidases"/>
    <property type="match status" value="1"/>
</dbReference>
<dbReference type="GO" id="GO:0004601">
    <property type="term" value="F:peroxidase activity"/>
    <property type="evidence" value="ECO:0007669"/>
    <property type="project" value="InterPro"/>
</dbReference>
<sequence length="70" mass="8282">MGRPIDPSSTTFIIIYNKLILRWKSLFYSEQALFKYSKTKDMVNDFASSKADFSKVFSNSMIKDEQPYRR</sequence>
<accession>A0A9J6A8B1</accession>